<evidence type="ECO:0000313" key="5">
    <source>
        <dbReference type="Proteomes" id="UP000092730"/>
    </source>
</evidence>
<keyword evidence="1" id="KW-0175">Coiled coil</keyword>
<feature type="compositionally biased region" description="Polar residues" evidence="2">
    <location>
        <begin position="212"/>
        <end position="225"/>
    </location>
</feature>
<sequence>MTTHQSSHDETEEWEGILADAAEGWDGLVEVRADQRWSGTEYDGLGDAEEEEREKGRDEMERDKAEERVRETALGYRYDFSVPYKRKPSPERRGRQGRDLRIDTVELPRILEDQDEFIESPTKESPEFFPEIETPRATIRSRTRSFWSTISSKFNRSRSSSSSRSTDGAQQVNTRDILQRHTARRYRTFEYYVKDPYTLESSCTSSSPTSPVIQTPFSEPESSSVIFTPSSGRPIQLHHHISVPLSLYDESEVCESCNLSERLLAVKAQMDKIEQYQNEMRRKRAATSEKERRRLSNEVDGMWGGKRVERNGLKFHPAFAAIYDEMAPNAVNCEVQHLHEMLEIDQALMDGLQKRERGEYRDDEGKCQDQKDFENALMIKLGTALLDTTGSDHTMLYRLSQMVKEDEQAGKR</sequence>
<evidence type="ECO:0000256" key="2">
    <source>
        <dbReference type="SAM" id="MobiDB-lite"/>
    </source>
</evidence>
<reference evidence="3" key="1">
    <citation type="submission" date="2013-07" db="EMBL/GenBank/DDBJ databases">
        <title>The Genome Sequence of Cryptococcus bestiolae CBS10118.</title>
        <authorList>
            <consortium name="The Broad Institute Genome Sequencing Platform"/>
            <person name="Cuomo C."/>
            <person name="Litvintseva A."/>
            <person name="Chen Y."/>
            <person name="Heitman J."/>
            <person name="Sun S."/>
            <person name="Springer D."/>
            <person name="Dromer F."/>
            <person name="Young S.K."/>
            <person name="Zeng Q."/>
            <person name="Gargeya S."/>
            <person name="Fitzgerald M."/>
            <person name="Abouelleil A."/>
            <person name="Alvarado L."/>
            <person name="Berlin A.M."/>
            <person name="Chapman S.B."/>
            <person name="Dewar J."/>
            <person name="Goldberg J."/>
            <person name="Griggs A."/>
            <person name="Gujja S."/>
            <person name="Hansen M."/>
            <person name="Howarth C."/>
            <person name="Imamovic A."/>
            <person name="Larimer J."/>
            <person name="McCowan C."/>
            <person name="Murphy C."/>
            <person name="Pearson M."/>
            <person name="Priest M."/>
            <person name="Roberts A."/>
            <person name="Saif S."/>
            <person name="Shea T."/>
            <person name="Sykes S."/>
            <person name="Wortman J."/>
            <person name="Nusbaum C."/>
            <person name="Birren B."/>
        </authorList>
    </citation>
    <scope>NUCLEOTIDE SEQUENCE [LARGE SCALE GENOMIC DNA]</scope>
    <source>
        <strain evidence="3">CBS 10118</strain>
    </source>
</reference>
<feature type="compositionally biased region" description="Polar residues" evidence="2">
    <location>
        <begin position="166"/>
        <end position="175"/>
    </location>
</feature>
<gene>
    <name evidence="3" type="ORF">I302_08381</name>
    <name evidence="4" type="ORF">I302_105094</name>
</gene>
<dbReference type="KEGG" id="kbi:30212780"/>
<feature type="region of interest" description="Disordered" evidence="2">
    <location>
        <begin position="203"/>
        <end position="225"/>
    </location>
</feature>
<reference evidence="4" key="2">
    <citation type="submission" date="2013-07" db="EMBL/GenBank/DDBJ databases">
        <authorList>
            <consortium name="The Broad Institute Genome Sequencing Platform"/>
            <person name="Cuomo C."/>
            <person name="Litvintseva A."/>
            <person name="Chen Y."/>
            <person name="Heitman J."/>
            <person name="Sun S."/>
            <person name="Springer D."/>
            <person name="Dromer F."/>
            <person name="Young S.K."/>
            <person name="Zeng Q."/>
            <person name="Gargeya S."/>
            <person name="Fitzgerald M."/>
            <person name="Abouelleil A."/>
            <person name="Alvarado L."/>
            <person name="Berlin A.M."/>
            <person name="Chapman S.B."/>
            <person name="Dewar J."/>
            <person name="Goldberg J."/>
            <person name="Griggs A."/>
            <person name="Gujja S."/>
            <person name="Hansen M."/>
            <person name="Howarth C."/>
            <person name="Imamovic A."/>
            <person name="Larimer J."/>
            <person name="McCowan C."/>
            <person name="Murphy C."/>
            <person name="Pearson M."/>
            <person name="Priest M."/>
            <person name="Roberts A."/>
            <person name="Saif S."/>
            <person name="Shea T."/>
            <person name="Sykes S."/>
            <person name="Wortman J."/>
            <person name="Nusbaum C."/>
            <person name="Birren B."/>
        </authorList>
    </citation>
    <scope>NUCLEOTIDE SEQUENCE</scope>
    <source>
        <strain evidence="4">CBS 10118</strain>
    </source>
</reference>
<reference evidence="3" key="3">
    <citation type="submission" date="2014-01" db="EMBL/GenBank/DDBJ databases">
        <title>Evolution of pathogenesis and genome organization in the Tremellales.</title>
        <authorList>
            <person name="Cuomo C."/>
            <person name="Litvintseva A."/>
            <person name="Heitman J."/>
            <person name="Chen Y."/>
            <person name="Sun S."/>
            <person name="Springer D."/>
            <person name="Dromer F."/>
            <person name="Young S."/>
            <person name="Zeng Q."/>
            <person name="Chapman S."/>
            <person name="Gujja S."/>
            <person name="Saif S."/>
            <person name="Birren B."/>
        </authorList>
    </citation>
    <scope>NUCLEOTIDE SEQUENCE</scope>
    <source>
        <strain evidence="3">CBS 10118</strain>
    </source>
</reference>
<dbReference type="VEuPathDB" id="FungiDB:I302_08381"/>
<proteinExistence type="predicted"/>
<dbReference type="RefSeq" id="XP_019042677.1">
    <property type="nucleotide sequence ID" value="XM_019194964.1"/>
</dbReference>
<feature type="region of interest" description="Disordered" evidence="2">
    <location>
        <begin position="36"/>
        <end position="68"/>
    </location>
</feature>
<name>A0A1B9FS64_9TREE</name>
<dbReference type="Proteomes" id="UP000092730">
    <property type="component" value="Chromosome 3"/>
</dbReference>
<feature type="compositionally biased region" description="Basic and acidic residues" evidence="2">
    <location>
        <begin position="53"/>
        <end position="68"/>
    </location>
</feature>
<dbReference type="OrthoDB" id="10594840at2759"/>
<organism evidence="3">
    <name type="scientific">Kwoniella bestiolae CBS 10118</name>
    <dbReference type="NCBI Taxonomy" id="1296100"/>
    <lineage>
        <taxon>Eukaryota</taxon>
        <taxon>Fungi</taxon>
        <taxon>Dikarya</taxon>
        <taxon>Basidiomycota</taxon>
        <taxon>Agaricomycotina</taxon>
        <taxon>Tremellomycetes</taxon>
        <taxon>Tremellales</taxon>
        <taxon>Cryptococcaceae</taxon>
        <taxon>Kwoniella</taxon>
    </lineage>
</organism>
<evidence type="ECO:0000313" key="4">
    <source>
        <dbReference type="EMBL" id="WVW83077.1"/>
    </source>
</evidence>
<protein>
    <submittedName>
        <fullName evidence="3">Uncharacterized protein</fullName>
    </submittedName>
</protein>
<feature type="region of interest" description="Disordered" evidence="2">
    <location>
        <begin position="155"/>
        <end position="175"/>
    </location>
</feature>
<keyword evidence="5" id="KW-1185">Reference proteome</keyword>
<dbReference type="GeneID" id="30212780"/>
<evidence type="ECO:0000313" key="3">
    <source>
        <dbReference type="EMBL" id="OCF21607.1"/>
    </source>
</evidence>
<evidence type="ECO:0000256" key="1">
    <source>
        <dbReference type="SAM" id="Coils"/>
    </source>
</evidence>
<feature type="compositionally biased region" description="Low complexity" evidence="2">
    <location>
        <begin position="155"/>
        <end position="165"/>
    </location>
</feature>
<accession>A0A1B9FS64</accession>
<dbReference type="EMBL" id="KI894026">
    <property type="protein sequence ID" value="OCF21607.1"/>
    <property type="molecule type" value="Genomic_DNA"/>
</dbReference>
<dbReference type="EMBL" id="CP144543">
    <property type="protein sequence ID" value="WVW83077.1"/>
    <property type="molecule type" value="Genomic_DNA"/>
</dbReference>
<feature type="coiled-coil region" evidence="1">
    <location>
        <begin position="266"/>
        <end position="293"/>
    </location>
</feature>
<dbReference type="AlphaFoldDB" id="A0A1B9FS64"/>
<reference evidence="4" key="4">
    <citation type="submission" date="2024-02" db="EMBL/GenBank/DDBJ databases">
        <title>Comparative genomics of Cryptococcus and Kwoniella reveals pathogenesis evolution and contrasting modes of karyotype evolution via chromosome fusion or intercentromeric recombination.</title>
        <authorList>
            <person name="Coelho M.A."/>
            <person name="David-Palma M."/>
            <person name="Shea T."/>
            <person name="Bowers K."/>
            <person name="McGinley-Smith S."/>
            <person name="Mohammad A.W."/>
            <person name="Gnirke A."/>
            <person name="Yurkov A.M."/>
            <person name="Nowrousian M."/>
            <person name="Sun S."/>
            <person name="Cuomo C.A."/>
            <person name="Heitman J."/>
        </authorList>
    </citation>
    <scope>NUCLEOTIDE SEQUENCE</scope>
    <source>
        <strain evidence="4">CBS 10118</strain>
    </source>
</reference>